<dbReference type="InterPro" id="IPR014155">
    <property type="entry name" value="VirB11"/>
</dbReference>
<keyword evidence="2" id="KW-0547">Nucleotide-binding</keyword>
<protein>
    <recommendedName>
        <fullName evidence="2">Type IV secretion system protein</fullName>
    </recommendedName>
</protein>
<proteinExistence type="inferred from homology"/>
<dbReference type="SUPFAM" id="SSF52540">
    <property type="entry name" value="P-loop containing nucleoside triphosphate hydrolases"/>
    <property type="match status" value="1"/>
</dbReference>
<dbReference type="RefSeq" id="WP_162071218.1">
    <property type="nucleotide sequence ID" value="NZ_AP022345.1"/>
</dbReference>
<name>A0A7R6TPW3_9RHOO</name>
<dbReference type="OrthoDB" id="9810761at2"/>
<dbReference type="Gene3D" id="3.40.50.300">
    <property type="entry name" value="P-loop containing nucleotide triphosphate hydrolases"/>
    <property type="match status" value="1"/>
</dbReference>
<dbReference type="InterPro" id="IPR050921">
    <property type="entry name" value="T4SS_GSP_E_ATPase"/>
</dbReference>
<dbReference type="GO" id="GO:0005886">
    <property type="term" value="C:plasma membrane"/>
    <property type="evidence" value="ECO:0007669"/>
    <property type="project" value="UniProtKB-SubCell"/>
</dbReference>
<dbReference type="AlphaFoldDB" id="A0A7R6TPW3"/>
<keyword evidence="5" id="KW-1185">Reference proteome</keyword>
<reference evidence="5" key="1">
    <citation type="submission" date="2020-01" db="EMBL/GenBank/DDBJ databases">
        <title>Phosphoaccumulans saitamaens gen. nov., sp. nov., a polyphosphate accumulating bacterium isolated from surface river water.</title>
        <authorList>
            <person name="Watanabe K."/>
            <person name="Suda W."/>
        </authorList>
    </citation>
    <scope>NUCLEOTIDE SEQUENCE [LARGE SCALE GENOMIC DNA]</scope>
    <source>
        <strain evidence="5">ICHIAU1</strain>
    </source>
</reference>
<dbReference type="Gene3D" id="3.30.450.90">
    <property type="match status" value="1"/>
</dbReference>
<organism evidence="4 5">
    <name type="scientific">Fluviibacter phosphoraccumulans</name>
    <dbReference type="NCBI Taxonomy" id="1751046"/>
    <lineage>
        <taxon>Bacteria</taxon>
        <taxon>Pseudomonadati</taxon>
        <taxon>Pseudomonadota</taxon>
        <taxon>Betaproteobacteria</taxon>
        <taxon>Rhodocyclales</taxon>
        <taxon>Fluviibacteraceae</taxon>
        <taxon>Fluviibacter</taxon>
    </lineage>
</organism>
<dbReference type="GO" id="GO:0005524">
    <property type="term" value="F:ATP binding"/>
    <property type="evidence" value="ECO:0007669"/>
    <property type="project" value="UniProtKB-UniRule"/>
</dbReference>
<comment type="function">
    <text evidence="2">Part of the Type IV secretion system.</text>
</comment>
<dbReference type="GO" id="GO:0043684">
    <property type="term" value="C:type IV secretion system complex"/>
    <property type="evidence" value="ECO:0007669"/>
    <property type="project" value="UniProtKB-UniRule"/>
</dbReference>
<dbReference type="EMBL" id="AP022345">
    <property type="protein sequence ID" value="BBU68738.1"/>
    <property type="molecule type" value="Genomic_DNA"/>
</dbReference>
<comment type="similarity">
    <text evidence="1 2">Belongs to the GSP E family.</text>
</comment>
<dbReference type="PANTHER" id="PTHR30486:SF6">
    <property type="entry name" value="TYPE IV PILUS RETRACTATION ATPASE PILT"/>
    <property type="match status" value="1"/>
</dbReference>
<dbReference type="CDD" id="cd01130">
    <property type="entry name" value="VirB11-like_ATPase"/>
    <property type="match status" value="1"/>
</dbReference>
<keyword evidence="2" id="KW-0472">Membrane</keyword>
<evidence type="ECO:0000259" key="3">
    <source>
        <dbReference type="Pfam" id="PF00437"/>
    </source>
</evidence>
<dbReference type="GO" id="GO:0016887">
    <property type="term" value="F:ATP hydrolysis activity"/>
    <property type="evidence" value="ECO:0007669"/>
    <property type="project" value="InterPro"/>
</dbReference>
<dbReference type="GO" id="GO:0044097">
    <property type="term" value="P:secretion by the type IV secretion system"/>
    <property type="evidence" value="ECO:0007669"/>
    <property type="project" value="InterPro"/>
</dbReference>
<dbReference type="Pfam" id="PF00437">
    <property type="entry name" value="T2SSE"/>
    <property type="match status" value="1"/>
</dbReference>
<keyword evidence="2" id="KW-1003">Cell membrane</keyword>
<dbReference type="PANTHER" id="PTHR30486">
    <property type="entry name" value="TWITCHING MOTILITY PROTEIN PILT"/>
    <property type="match status" value="1"/>
</dbReference>
<feature type="domain" description="Bacterial type II secretion system protein E" evidence="3">
    <location>
        <begin position="172"/>
        <end position="307"/>
    </location>
</feature>
<keyword evidence="2" id="KW-0067">ATP-binding</keyword>
<gene>
    <name evidence="4" type="primary">virB11_1</name>
    <name evidence="4" type="ORF">ICHIAU1_10210</name>
</gene>
<dbReference type="NCBIfam" id="TIGR02788">
    <property type="entry name" value="VirB11"/>
    <property type="match status" value="1"/>
</dbReference>
<dbReference type="Proteomes" id="UP000463961">
    <property type="component" value="Chromosome"/>
</dbReference>
<accession>A0A7R6TPW3</accession>
<evidence type="ECO:0000313" key="4">
    <source>
        <dbReference type="EMBL" id="BBU68738.1"/>
    </source>
</evidence>
<keyword evidence="2" id="KW-0997">Cell inner membrane</keyword>
<comment type="subcellular location">
    <subcellularLocation>
        <location evidence="2">Cell inner membrane</location>
        <topology evidence="2">Peripheral membrane protein</topology>
        <orientation evidence="2">Cytoplasmic side</orientation>
    </subcellularLocation>
</comment>
<dbReference type="InterPro" id="IPR001482">
    <property type="entry name" value="T2SS/T4SS_dom"/>
</dbReference>
<sequence length="368" mass="41200">MIGAMELIENTLRGDEALREFVKPLMALLYRPETTELIINEPGVVFAESDCGWERHEFPQLDMDHLMQMAKAIATHSKQEISAQHPILSAMLPTQERVQIVMPPAVPVGTISFSVRRPSSRIQTLTEYESQQVFETTQWHLPEAEVEGVGKTTVPGSDQKLIKLLRARCFADFLAEAVTNRLNICVVGDTGSGKTTLMKTLCQSIPGYERIITIEDVRELFMPHHDNQVNLLYSKGGQGQAKVSPADLIASCMRMKPDRVLLAELRGGESYDFLKLLTTGHSGSITSFHAESCSRAIARFALMAKEHPEAAAYDDVALKRLLFMTMDVIAHLKAEPIFDSDGQQIGKRRVMTEIYFDPYKRLELAYAT</sequence>
<dbReference type="InterPro" id="IPR027417">
    <property type="entry name" value="P-loop_NTPase"/>
</dbReference>
<evidence type="ECO:0000256" key="1">
    <source>
        <dbReference type="ARBA" id="ARBA00006611"/>
    </source>
</evidence>
<evidence type="ECO:0000313" key="5">
    <source>
        <dbReference type="Proteomes" id="UP000463961"/>
    </source>
</evidence>
<evidence type="ECO:0000256" key="2">
    <source>
        <dbReference type="RuleBase" id="RU366071"/>
    </source>
</evidence>